<dbReference type="Proteomes" id="UP001642487">
    <property type="component" value="Chromosome 5"/>
</dbReference>
<sequence length="54" mass="5981">ELRLVALPHCRQFLSSYSATIVAKRRGHDGSALSATKGRRKATEKASEKRERGV</sequence>
<organism evidence="2 3">
    <name type="scientific">Citrullus colocynthis</name>
    <name type="common">colocynth</name>
    <dbReference type="NCBI Taxonomy" id="252529"/>
    <lineage>
        <taxon>Eukaryota</taxon>
        <taxon>Viridiplantae</taxon>
        <taxon>Streptophyta</taxon>
        <taxon>Embryophyta</taxon>
        <taxon>Tracheophyta</taxon>
        <taxon>Spermatophyta</taxon>
        <taxon>Magnoliopsida</taxon>
        <taxon>eudicotyledons</taxon>
        <taxon>Gunneridae</taxon>
        <taxon>Pentapetalae</taxon>
        <taxon>rosids</taxon>
        <taxon>fabids</taxon>
        <taxon>Cucurbitales</taxon>
        <taxon>Cucurbitaceae</taxon>
        <taxon>Benincaseae</taxon>
        <taxon>Citrullus</taxon>
    </lineage>
</organism>
<protein>
    <submittedName>
        <fullName evidence="2">Uncharacterized protein</fullName>
    </submittedName>
</protein>
<keyword evidence="3" id="KW-1185">Reference proteome</keyword>
<name>A0ABP0YP38_9ROSI</name>
<evidence type="ECO:0000313" key="2">
    <source>
        <dbReference type="EMBL" id="CAK9322134.1"/>
    </source>
</evidence>
<feature type="non-terminal residue" evidence="2">
    <location>
        <position position="1"/>
    </location>
</feature>
<proteinExistence type="predicted"/>
<accession>A0ABP0YP38</accession>
<reference evidence="2 3" key="1">
    <citation type="submission" date="2024-03" db="EMBL/GenBank/DDBJ databases">
        <authorList>
            <person name="Gkanogiannis A."/>
            <person name="Becerra Lopez-Lavalle L."/>
        </authorList>
    </citation>
    <scope>NUCLEOTIDE SEQUENCE [LARGE SCALE GENOMIC DNA]</scope>
</reference>
<feature type="region of interest" description="Disordered" evidence="1">
    <location>
        <begin position="25"/>
        <end position="54"/>
    </location>
</feature>
<feature type="non-terminal residue" evidence="2">
    <location>
        <position position="54"/>
    </location>
</feature>
<gene>
    <name evidence="2" type="ORF">CITCOLO1_LOCUS14259</name>
</gene>
<dbReference type="EMBL" id="OZ021739">
    <property type="protein sequence ID" value="CAK9322134.1"/>
    <property type="molecule type" value="Genomic_DNA"/>
</dbReference>
<evidence type="ECO:0000256" key="1">
    <source>
        <dbReference type="SAM" id="MobiDB-lite"/>
    </source>
</evidence>
<evidence type="ECO:0000313" key="3">
    <source>
        <dbReference type="Proteomes" id="UP001642487"/>
    </source>
</evidence>
<feature type="compositionally biased region" description="Basic and acidic residues" evidence="1">
    <location>
        <begin position="41"/>
        <end position="54"/>
    </location>
</feature>